<keyword evidence="1" id="KW-0472">Membrane</keyword>
<dbReference type="EMBL" id="CP127294">
    <property type="protein sequence ID" value="WIX76026.1"/>
    <property type="molecule type" value="Genomic_DNA"/>
</dbReference>
<organism evidence="2 3">
    <name type="scientific">Amycolatopsis carbonis</name>
    <dbReference type="NCBI Taxonomy" id="715471"/>
    <lineage>
        <taxon>Bacteria</taxon>
        <taxon>Bacillati</taxon>
        <taxon>Actinomycetota</taxon>
        <taxon>Actinomycetes</taxon>
        <taxon>Pseudonocardiales</taxon>
        <taxon>Pseudonocardiaceae</taxon>
        <taxon>Amycolatopsis</taxon>
    </lineage>
</organism>
<keyword evidence="1" id="KW-1133">Transmembrane helix</keyword>
<keyword evidence="3" id="KW-1185">Reference proteome</keyword>
<proteinExistence type="predicted"/>
<feature type="transmembrane region" description="Helical" evidence="1">
    <location>
        <begin position="48"/>
        <end position="68"/>
    </location>
</feature>
<evidence type="ECO:0000256" key="1">
    <source>
        <dbReference type="SAM" id="Phobius"/>
    </source>
</evidence>
<evidence type="ECO:0000313" key="2">
    <source>
        <dbReference type="EMBL" id="WIX76026.1"/>
    </source>
</evidence>
<name>A0A9Y2IBN6_9PSEU</name>
<accession>A0A9Y2IBN6</accession>
<gene>
    <name evidence="2" type="ORF">QRX50_31705</name>
</gene>
<dbReference type="AlphaFoldDB" id="A0A9Y2IBN6"/>
<feature type="transmembrane region" description="Helical" evidence="1">
    <location>
        <begin position="20"/>
        <end position="41"/>
    </location>
</feature>
<dbReference type="KEGG" id="acab:QRX50_31705"/>
<reference evidence="2 3" key="1">
    <citation type="submission" date="2023-06" db="EMBL/GenBank/DDBJ databases">
        <authorList>
            <person name="Oyuntsetseg B."/>
            <person name="Kim S.B."/>
        </authorList>
    </citation>
    <scope>NUCLEOTIDE SEQUENCE [LARGE SCALE GENOMIC DNA]</scope>
    <source>
        <strain evidence="2 3">2-15</strain>
    </source>
</reference>
<protein>
    <submittedName>
        <fullName evidence="2">Uncharacterized protein</fullName>
    </submittedName>
</protein>
<evidence type="ECO:0000313" key="3">
    <source>
        <dbReference type="Proteomes" id="UP001236014"/>
    </source>
</evidence>
<dbReference type="RefSeq" id="WP_285966787.1">
    <property type="nucleotide sequence ID" value="NZ_CP127294.1"/>
</dbReference>
<feature type="transmembrane region" description="Helical" evidence="1">
    <location>
        <begin position="110"/>
        <end position="133"/>
    </location>
</feature>
<dbReference type="Proteomes" id="UP001236014">
    <property type="component" value="Chromosome"/>
</dbReference>
<keyword evidence="1" id="KW-0812">Transmembrane</keyword>
<sequence>MSERTMRVLDAQTATQHVATGSAAAGTGFAGSISLILVWGLGQLGVHLPAEVAAAIVAVLMTAAGVYAPKLAIAKLAAGFIDVPHVAADVVKGTVDGATKQVGGAVGAVAVLWVTLSAVLWGVLLAVLPTLFIRRMWGPGARRRRNRVFGSLRVGIRRSATRPGSSPGAG</sequence>